<dbReference type="PANTHER" id="PTHR16266:SF17">
    <property type="entry name" value="BRWD3"/>
    <property type="match status" value="1"/>
</dbReference>
<evidence type="ECO:0000256" key="2">
    <source>
        <dbReference type="ARBA" id="ARBA00022737"/>
    </source>
</evidence>
<dbReference type="GO" id="GO:0005634">
    <property type="term" value="C:nucleus"/>
    <property type="evidence" value="ECO:0007669"/>
    <property type="project" value="TreeGrafter"/>
</dbReference>
<dbReference type="Gene3D" id="2.130.10.10">
    <property type="entry name" value="YVTN repeat-like/Quinoprotein amine dehydrogenase"/>
    <property type="match status" value="3"/>
</dbReference>
<keyword evidence="1 3" id="KW-0853">WD repeat</keyword>
<feature type="repeat" description="WD" evidence="3">
    <location>
        <begin position="410"/>
        <end position="444"/>
    </location>
</feature>
<dbReference type="InterPro" id="IPR057452">
    <property type="entry name" value="BRWD/PHIP_N"/>
</dbReference>
<dbReference type="SMART" id="SM00320">
    <property type="entry name" value="WD40"/>
    <property type="match status" value="8"/>
</dbReference>
<reference evidence="6 7" key="1">
    <citation type="journal article" date="2019" name="Sci. Rep.">
        <title>Comparative genomics of chytrid fungi reveal insights into the obligate biotrophic and pathogenic lifestyle of Synchytrium endobioticum.</title>
        <authorList>
            <person name="van de Vossenberg B.T.L.H."/>
            <person name="Warris S."/>
            <person name="Nguyen H.D.T."/>
            <person name="van Gent-Pelzer M.P.E."/>
            <person name="Joly D.L."/>
            <person name="van de Geest H.C."/>
            <person name="Bonants P.J.M."/>
            <person name="Smith D.S."/>
            <person name="Levesque C.A."/>
            <person name="van der Lee T.A.J."/>
        </authorList>
    </citation>
    <scope>NUCLEOTIDE SEQUENCE [LARGE SCALE GENOMIC DNA]</scope>
    <source>
        <strain evidence="6 7">JEL517</strain>
    </source>
</reference>
<dbReference type="SUPFAM" id="SSF50978">
    <property type="entry name" value="WD40 repeat-like"/>
    <property type="match status" value="1"/>
</dbReference>
<feature type="repeat" description="WD" evidence="3">
    <location>
        <begin position="643"/>
        <end position="685"/>
    </location>
</feature>
<accession>A0A507C6S4</accession>
<dbReference type="OrthoDB" id="538223at2759"/>
<keyword evidence="7" id="KW-1185">Reference proteome</keyword>
<dbReference type="InterPro" id="IPR015943">
    <property type="entry name" value="WD40/YVTN_repeat-like_dom_sf"/>
</dbReference>
<dbReference type="AlphaFoldDB" id="A0A507C6S4"/>
<dbReference type="GO" id="GO:0007010">
    <property type="term" value="P:cytoskeleton organization"/>
    <property type="evidence" value="ECO:0007669"/>
    <property type="project" value="TreeGrafter"/>
</dbReference>
<dbReference type="PROSITE" id="PS00678">
    <property type="entry name" value="WD_REPEATS_1"/>
    <property type="match status" value="2"/>
</dbReference>
<dbReference type="Pfam" id="PF25437">
    <property type="entry name" value="BRWD1_N"/>
    <property type="match status" value="1"/>
</dbReference>
<dbReference type="RefSeq" id="XP_031025849.1">
    <property type="nucleotide sequence ID" value="XM_031168123.1"/>
</dbReference>
<feature type="repeat" description="WD" evidence="3">
    <location>
        <begin position="201"/>
        <end position="242"/>
    </location>
</feature>
<dbReference type="Proteomes" id="UP000319731">
    <property type="component" value="Unassembled WGS sequence"/>
</dbReference>
<dbReference type="InterPro" id="IPR020472">
    <property type="entry name" value="WD40_PAC1"/>
</dbReference>
<feature type="region of interest" description="Disordered" evidence="4">
    <location>
        <begin position="549"/>
        <end position="601"/>
    </location>
</feature>
<feature type="domain" description="BRWD/PHIP N-terminal" evidence="5">
    <location>
        <begin position="33"/>
        <end position="117"/>
    </location>
</feature>
<dbReference type="EMBL" id="QEAO01000009">
    <property type="protein sequence ID" value="TPX35322.1"/>
    <property type="molecule type" value="Genomic_DNA"/>
</dbReference>
<comment type="caution">
    <text evidence="6">The sequence shown here is derived from an EMBL/GenBank/DDBJ whole genome shotgun (WGS) entry which is preliminary data.</text>
</comment>
<dbReference type="STRING" id="1806994.A0A507C6S4"/>
<feature type="region of interest" description="Disordered" evidence="4">
    <location>
        <begin position="1"/>
        <end position="40"/>
    </location>
</feature>
<keyword evidence="2" id="KW-0677">Repeat</keyword>
<feature type="compositionally biased region" description="Gly residues" evidence="4">
    <location>
        <begin position="1"/>
        <end position="10"/>
    </location>
</feature>
<protein>
    <recommendedName>
        <fullName evidence="5">BRWD/PHIP N-terminal domain-containing protein</fullName>
    </recommendedName>
</protein>
<gene>
    <name evidence="6" type="ORF">SmJEL517_g02195</name>
</gene>
<dbReference type="GO" id="GO:0008360">
    <property type="term" value="P:regulation of cell shape"/>
    <property type="evidence" value="ECO:0007669"/>
    <property type="project" value="TreeGrafter"/>
</dbReference>
<evidence type="ECO:0000259" key="5">
    <source>
        <dbReference type="Pfam" id="PF25437"/>
    </source>
</evidence>
<dbReference type="PRINTS" id="PR00320">
    <property type="entry name" value="GPROTEINBRPT"/>
</dbReference>
<dbReference type="PANTHER" id="PTHR16266">
    <property type="entry name" value="WD REPEAT DOMAIN 9"/>
    <property type="match status" value="1"/>
</dbReference>
<feature type="non-terminal residue" evidence="6">
    <location>
        <position position="711"/>
    </location>
</feature>
<dbReference type="InterPro" id="IPR052060">
    <property type="entry name" value="Bromo_WD_repeat"/>
</dbReference>
<dbReference type="InterPro" id="IPR001680">
    <property type="entry name" value="WD40_rpt"/>
</dbReference>
<feature type="repeat" description="WD" evidence="3">
    <location>
        <begin position="251"/>
        <end position="292"/>
    </location>
</feature>
<proteinExistence type="predicted"/>
<evidence type="ECO:0000256" key="1">
    <source>
        <dbReference type="ARBA" id="ARBA00022574"/>
    </source>
</evidence>
<evidence type="ECO:0000313" key="7">
    <source>
        <dbReference type="Proteomes" id="UP000319731"/>
    </source>
</evidence>
<dbReference type="Pfam" id="PF00400">
    <property type="entry name" value="WD40"/>
    <property type="match status" value="6"/>
</dbReference>
<dbReference type="GeneID" id="42003420"/>
<evidence type="ECO:0000256" key="4">
    <source>
        <dbReference type="SAM" id="MobiDB-lite"/>
    </source>
</evidence>
<dbReference type="PROSITE" id="PS50082">
    <property type="entry name" value="WD_REPEATS_2"/>
    <property type="match status" value="4"/>
</dbReference>
<evidence type="ECO:0000256" key="3">
    <source>
        <dbReference type="PROSITE-ProRule" id="PRU00221"/>
    </source>
</evidence>
<organism evidence="6 7">
    <name type="scientific">Synchytrium microbalum</name>
    <dbReference type="NCBI Taxonomy" id="1806994"/>
    <lineage>
        <taxon>Eukaryota</taxon>
        <taxon>Fungi</taxon>
        <taxon>Fungi incertae sedis</taxon>
        <taxon>Chytridiomycota</taxon>
        <taxon>Chytridiomycota incertae sedis</taxon>
        <taxon>Chytridiomycetes</taxon>
        <taxon>Synchytriales</taxon>
        <taxon>Synchytriaceae</taxon>
        <taxon>Synchytrium</taxon>
    </lineage>
</organism>
<sequence>MDGFGAGGSSSHGRTQSRAPPSALIPRHLRPTNESSSQVNEQDVLYLVSRYLSGSPFQQTFATLLREIQQYEESTRVLPTRVDWTGASHALSYDDLNSRFGHVPPNHLQQLLARLLERENERNPNQPNNIHVDKEILGLGVAAITSSKKESRTGMDGILGMNPGRVLINPVIGIARTEIGIRWDSRMLSVLKNRFKKLISVKGHLVAVYSCLFDRSGKRIFTGGDDQLVKVWCAETGWLIHSIRGHRTQLESGAQGVIQDMAVNEDNTILATASSDMTVRLWDMDTFQPLGTLKPAKHISLIAFSPSCLDANKCLIIVCHDFRARVYMWDDERQRYKQDAIEIECGTSLRDKVTCISFNRTGTQFVMGADNGKVHLYSLLPPELAVLSNQERTLAEVTPHVVQPKLLAELNAHKGRLTDVLFSHRGDAFVSGGKDGCIHIWSFRKAINGWGSEPVNIREIAKQEEQTRKESVRATAQRTETFPALQSGTLARMSVQSGVSTTRPTTNDDNTEGVRVINLLLPDPTPATSSNIAAELGIRTLADDAGLSEGDAAHLPTAPTSPPESRHPTLPARPPAQNIRNDDDTARASPAPPPPDPQVPHVSKAVEIACVMFNQTDTFVLVSSSDNVLRVVDARSGEITHTLASHTREVFALDCHPTCPSVMVSGSYDGTLILWDIIRGTIVARFETDDGITCCKFSPDGTKLVACDTMG</sequence>
<dbReference type="InterPro" id="IPR036322">
    <property type="entry name" value="WD40_repeat_dom_sf"/>
</dbReference>
<dbReference type="InterPro" id="IPR019775">
    <property type="entry name" value="WD40_repeat_CS"/>
</dbReference>
<dbReference type="GO" id="GO:0006357">
    <property type="term" value="P:regulation of transcription by RNA polymerase II"/>
    <property type="evidence" value="ECO:0007669"/>
    <property type="project" value="TreeGrafter"/>
</dbReference>
<dbReference type="PROSITE" id="PS50294">
    <property type="entry name" value="WD_REPEATS_REGION"/>
    <property type="match status" value="4"/>
</dbReference>
<evidence type="ECO:0000313" key="6">
    <source>
        <dbReference type="EMBL" id="TPX35322.1"/>
    </source>
</evidence>
<name>A0A507C6S4_9FUNG</name>